<dbReference type="KEGG" id="aser:Asera_19060"/>
<dbReference type="RefSeq" id="WP_035296820.1">
    <property type="nucleotide sequence ID" value="NZ_AP023354.1"/>
</dbReference>
<evidence type="ECO:0000313" key="2">
    <source>
        <dbReference type="Proteomes" id="UP000680750"/>
    </source>
</evidence>
<dbReference type="EMBL" id="AP023354">
    <property type="protein sequence ID" value="BCJ27798.1"/>
    <property type="molecule type" value="Genomic_DNA"/>
</dbReference>
<sequence>MAMTLRLTDEETKQLQDAAEREHLSMQEVARRAIREYVSRRTQTRDAALARIVSEDAELLDRLAQ</sequence>
<name>A0A810L0P2_9ACTN</name>
<organism evidence="1 2">
    <name type="scientific">Actinocatenispora sera</name>
    <dbReference type="NCBI Taxonomy" id="390989"/>
    <lineage>
        <taxon>Bacteria</taxon>
        <taxon>Bacillati</taxon>
        <taxon>Actinomycetota</taxon>
        <taxon>Actinomycetes</taxon>
        <taxon>Micromonosporales</taxon>
        <taxon>Micromonosporaceae</taxon>
        <taxon>Actinocatenispora</taxon>
    </lineage>
</organism>
<evidence type="ECO:0000313" key="1">
    <source>
        <dbReference type="EMBL" id="BCJ27798.1"/>
    </source>
</evidence>
<evidence type="ECO:0008006" key="3">
    <source>
        <dbReference type="Google" id="ProtNLM"/>
    </source>
</evidence>
<dbReference type="OrthoDB" id="8907023at2"/>
<gene>
    <name evidence="1" type="ORF">Asera_19060</name>
</gene>
<accession>A0A810L0P2</accession>
<dbReference type="GO" id="GO:0006355">
    <property type="term" value="P:regulation of DNA-templated transcription"/>
    <property type="evidence" value="ECO:0007669"/>
    <property type="project" value="InterPro"/>
</dbReference>
<proteinExistence type="predicted"/>
<protein>
    <recommendedName>
        <fullName evidence="3">Ribbon-helix-helix CopG family protein</fullName>
    </recommendedName>
</protein>
<dbReference type="Proteomes" id="UP000680750">
    <property type="component" value="Chromosome"/>
</dbReference>
<dbReference type="SUPFAM" id="SSF47598">
    <property type="entry name" value="Ribbon-helix-helix"/>
    <property type="match status" value="1"/>
</dbReference>
<dbReference type="AlphaFoldDB" id="A0A810L0P2"/>
<reference evidence="1" key="1">
    <citation type="submission" date="2020-08" db="EMBL/GenBank/DDBJ databases">
        <title>Whole genome shotgun sequence of Actinocatenispora sera NBRC 101916.</title>
        <authorList>
            <person name="Komaki H."/>
            <person name="Tamura T."/>
        </authorList>
    </citation>
    <scope>NUCLEOTIDE SEQUENCE</scope>
    <source>
        <strain evidence="1">NBRC 101916</strain>
    </source>
</reference>
<keyword evidence="2" id="KW-1185">Reference proteome</keyword>
<dbReference type="InterPro" id="IPR010985">
    <property type="entry name" value="Ribbon_hlx_hlx"/>
</dbReference>